<protein>
    <submittedName>
        <fullName evidence="2">Uncharacterized protein</fullName>
    </submittedName>
</protein>
<accession>A0A8X6YGA6</accession>
<feature type="region of interest" description="Disordered" evidence="1">
    <location>
        <begin position="1"/>
        <end position="26"/>
    </location>
</feature>
<proteinExistence type="predicted"/>
<name>A0A8X6YGA6_9ARAC</name>
<evidence type="ECO:0000313" key="2">
    <source>
        <dbReference type="EMBL" id="GFY71487.1"/>
    </source>
</evidence>
<organism evidence="2 3">
    <name type="scientific">Trichonephila inaurata madagascariensis</name>
    <dbReference type="NCBI Taxonomy" id="2747483"/>
    <lineage>
        <taxon>Eukaryota</taxon>
        <taxon>Metazoa</taxon>
        <taxon>Ecdysozoa</taxon>
        <taxon>Arthropoda</taxon>
        <taxon>Chelicerata</taxon>
        <taxon>Arachnida</taxon>
        <taxon>Araneae</taxon>
        <taxon>Araneomorphae</taxon>
        <taxon>Entelegynae</taxon>
        <taxon>Araneoidea</taxon>
        <taxon>Nephilidae</taxon>
        <taxon>Trichonephila</taxon>
        <taxon>Trichonephila inaurata</taxon>
    </lineage>
</organism>
<feature type="compositionally biased region" description="Polar residues" evidence="1">
    <location>
        <begin position="59"/>
        <end position="70"/>
    </location>
</feature>
<evidence type="ECO:0000256" key="1">
    <source>
        <dbReference type="SAM" id="MobiDB-lite"/>
    </source>
</evidence>
<reference evidence="2" key="1">
    <citation type="submission" date="2020-08" db="EMBL/GenBank/DDBJ databases">
        <title>Multicomponent nature underlies the extraordinary mechanical properties of spider dragline silk.</title>
        <authorList>
            <person name="Kono N."/>
            <person name="Nakamura H."/>
            <person name="Mori M."/>
            <person name="Yoshida Y."/>
            <person name="Ohtoshi R."/>
            <person name="Malay A.D."/>
            <person name="Moran D.A.P."/>
            <person name="Tomita M."/>
            <person name="Numata K."/>
            <person name="Arakawa K."/>
        </authorList>
    </citation>
    <scope>NUCLEOTIDE SEQUENCE</scope>
</reference>
<keyword evidence="3" id="KW-1185">Reference proteome</keyword>
<feature type="region of interest" description="Disordered" evidence="1">
    <location>
        <begin position="98"/>
        <end position="132"/>
    </location>
</feature>
<feature type="region of interest" description="Disordered" evidence="1">
    <location>
        <begin position="58"/>
        <end position="77"/>
    </location>
</feature>
<evidence type="ECO:0000313" key="3">
    <source>
        <dbReference type="Proteomes" id="UP000886998"/>
    </source>
</evidence>
<dbReference type="EMBL" id="BMAV01018848">
    <property type="protein sequence ID" value="GFY71487.1"/>
    <property type="molecule type" value="Genomic_DNA"/>
</dbReference>
<sequence length="132" mass="13949">MNRSSSQLMGDLPPIRAQANSGHSSTSLDFAGPLTLNVLINELLYVVSLLEGLVRAKSSDNGSNLKGASESSEKARGIVSAREEIEACLNRPLTELSQIRPTSTRDSSHFLVGGPIHPVSSASQPSRSASSF</sequence>
<comment type="caution">
    <text evidence="2">The sequence shown here is derived from an EMBL/GenBank/DDBJ whole genome shotgun (WGS) entry which is preliminary data.</text>
</comment>
<feature type="compositionally biased region" description="Low complexity" evidence="1">
    <location>
        <begin position="120"/>
        <end position="132"/>
    </location>
</feature>
<dbReference type="Proteomes" id="UP000886998">
    <property type="component" value="Unassembled WGS sequence"/>
</dbReference>
<gene>
    <name evidence="2" type="ORF">TNIN_146321</name>
</gene>
<dbReference type="AlphaFoldDB" id="A0A8X6YGA6"/>